<name>A0A7W5B007_9BACL</name>
<feature type="signal peptide" evidence="2">
    <location>
        <begin position="1"/>
        <end position="24"/>
    </location>
</feature>
<evidence type="ECO:0000256" key="2">
    <source>
        <dbReference type="SAM" id="SignalP"/>
    </source>
</evidence>
<evidence type="ECO:0000313" key="4">
    <source>
        <dbReference type="Proteomes" id="UP000570361"/>
    </source>
</evidence>
<dbReference type="Proteomes" id="UP000570361">
    <property type="component" value="Unassembled WGS sequence"/>
</dbReference>
<accession>A0A7W5B007</accession>
<organism evidence="3 4">
    <name type="scientific">Paenibacillus phyllosphaerae</name>
    <dbReference type="NCBI Taxonomy" id="274593"/>
    <lineage>
        <taxon>Bacteria</taxon>
        <taxon>Bacillati</taxon>
        <taxon>Bacillota</taxon>
        <taxon>Bacilli</taxon>
        <taxon>Bacillales</taxon>
        <taxon>Paenibacillaceae</taxon>
        <taxon>Paenibacillus</taxon>
    </lineage>
</organism>
<evidence type="ECO:0000313" key="3">
    <source>
        <dbReference type="EMBL" id="MBB3111848.1"/>
    </source>
</evidence>
<dbReference type="EMBL" id="JACHXK010000009">
    <property type="protein sequence ID" value="MBB3111848.1"/>
    <property type="molecule type" value="Genomic_DNA"/>
</dbReference>
<dbReference type="PROSITE" id="PS51257">
    <property type="entry name" value="PROKAR_LIPOPROTEIN"/>
    <property type="match status" value="1"/>
</dbReference>
<feature type="region of interest" description="Disordered" evidence="1">
    <location>
        <begin position="137"/>
        <end position="156"/>
    </location>
</feature>
<comment type="caution">
    <text evidence="3">The sequence shown here is derived from an EMBL/GenBank/DDBJ whole genome shotgun (WGS) entry which is preliminary data.</text>
</comment>
<evidence type="ECO:0000256" key="1">
    <source>
        <dbReference type="SAM" id="MobiDB-lite"/>
    </source>
</evidence>
<dbReference type="AlphaFoldDB" id="A0A7W5B007"/>
<gene>
    <name evidence="3" type="ORF">FHS18_003916</name>
</gene>
<sequence length="312" mass="34802">MKGYIKAVWILAALSMSVIGCTNAAEPLSNPTQTEDNADIGTDVQEQGSGWNRILTAQEAVNRVKKMLGKQLQLPLWLSDAELIDDKYKVTLFQEITSGNTRKINDFYVNRYTSDIYYDNGNGKLKKVTSAQLTDGAFPYRNDPEPAAGTGQTTEHERMEEQNSDYLIVPGQSIGKIALGMTQGEVLAILGRPTETGNDELIYRSARNYIRIAMESGIVKQVEFSSPAFATAEGIDLGNYGDSADAFDVKQYWRNYMQLRYDLAEGGLTFIRFNAGMPADNGEYEQYVRGYLYAGKKMFNDPIPDAVWEPRA</sequence>
<evidence type="ECO:0008006" key="5">
    <source>
        <dbReference type="Google" id="ProtNLM"/>
    </source>
</evidence>
<proteinExistence type="predicted"/>
<keyword evidence="4" id="KW-1185">Reference proteome</keyword>
<dbReference type="RefSeq" id="WP_183601704.1">
    <property type="nucleotide sequence ID" value="NZ_JACHXK010000009.1"/>
</dbReference>
<keyword evidence="2" id="KW-0732">Signal</keyword>
<protein>
    <recommendedName>
        <fullName evidence="5">Lipoprotein</fullName>
    </recommendedName>
</protein>
<feature type="chain" id="PRO_5031556165" description="Lipoprotein" evidence="2">
    <location>
        <begin position="25"/>
        <end position="312"/>
    </location>
</feature>
<reference evidence="3 4" key="1">
    <citation type="submission" date="2020-08" db="EMBL/GenBank/DDBJ databases">
        <title>Genomic Encyclopedia of Type Strains, Phase III (KMG-III): the genomes of soil and plant-associated and newly described type strains.</title>
        <authorList>
            <person name="Whitman W."/>
        </authorList>
    </citation>
    <scope>NUCLEOTIDE SEQUENCE [LARGE SCALE GENOMIC DNA]</scope>
    <source>
        <strain evidence="3 4">CECT 5862</strain>
    </source>
</reference>